<keyword evidence="1" id="KW-1133">Transmembrane helix</keyword>
<keyword evidence="1" id="KW-0472">Membrane</keyword>
<evidence type="ECO:0000313" key="3">
    <source>
        <dbReference type="Proteomes" id="UP000183469"/>
    </source>
</evidence>
<gene>
    <name evidence="2" type="ORF">SAMN05660648_02686</name>
</gene>
<protein>
    <submittedName>
        <fullName evidence="2">Uncharacterized protein</fullName>
    </submittedName>
</protein>
<feature type="transmembrane region" description="Helical" evidence="1">
    <location>
        <begin position="365"/>
        <end position="385"/>
    </location>
</feature>
<proteinExistence type="predicted"/>
<dbReference type="InterPro" id="IPR043748">
    <property type="entry name" value="DUF5693"/>
</dbReference>
<dbReference type="Pfam" id="PF18949">
    <property type="entry name" value="DUF5693"/>
    <property type="match status" value="1"/>
</dbReference>
<feature type="transmembrane region" description="Helical" evidence="1">
    <location>
        <begin position="493"/>
        <end position="514"/>
    </location>
</feature>
<reference evidence="2 3" key="1">
    <citation type="submission" date="2016-10" db="EMBL/GenBank/DDBJ databases">
        <authorList>
            <person name="de Groot N.N."/>
        </authorList>
    </citation>
    <scope>NUCLEOTIDE SEQUENCE [LARGE SCALE GENOMIC DNA]</scope>
    <source>
        <strain evidence="2 3">DSM 2872</strain>
    </source>
</reference>
<accession>A0A1H4A0N9</accession>
<feature type="transmembrane region" description="Helical" evidence="1">
    <location>
        <begin position="458"/>
        <end position="481"/>
    </location>
</feature>
<evidence type="ECO:0000313" key="2">
    <source>
        <dbReference type="EMBL" id="SEA29546.1"/>
    </source>
</evidence>
<feature type="transmembrane region" description="Helical" evidence="1">
    <location>
        <begin position="419"/>
        <end position="438"/>
    </location>
</feature>
<dbReference type="AlphaFoldDB" id="A0A1H4A0N9"/>
<keyword evidence="1" id="KW-0812">Transmembrane</keyword>
<organism evidence="2 3">
    <name type="scientific">Selenomonas ruminantium</name>
    <dbReference type="NCBI Taxonomy" id="971"/>
    <lineage>
        <taxon>Bacteria</taxon>
        <taxon>Bacillati</taxon>
        <taxon>Bacillota</taxon>
        <taxon>Negativicutes</taxon>
        <taxon>Selenomonadales</taxon>
        <taxon>Selenomonadaceae</taxon>
        <taxon>Selenomonas</taxon>
    </lineage>
</organism>
<feature type="transmembrane region" description="Helical" evidence="1">
    <location>
        <begin position="544"/>
        <end position="562"/>
    </location>
</feature>
<sequence>MKDFKYNRGLVLIIMVGLIASLMISFARHGVEENNRQIDLATNYEDLLELADREGLPAEEVMAKAKEAGITSLAVYDTTFKKLNANGKATAIAGSELLGSYHSGTLTDPLWRQLVAEGKIQGNEVYIVGHDARTWQELKEDVPRRLGKDRVQLLKVGDEEVMAAKAHFESFVKMDIGMPTDEMEAVNKAGFHVIARPSNFNKCTEDDVKAVFKRLDGMDISEVVFSGSQVLGANKSLQTTIDEMKARNLNMGLIEGVTQLQFYKQDGMEEIAKGIGYDKIVRLYAIPKDEQPKLKISTAVERWANTDEERNIRIDLLRIYDKPSPNMSLMETNMQYFKDTHDILVAHGYTVGPAGTFASFYPSKYLRALVMAGVAAAAVLYLSLVIPALNTAVKKQWLLFVIFALCAMVPILMGTGAKIRVLAALASANLFPALAVIFQLDRIRHLRDKITLGFGKMLITGIIALLVTGTLSYIGAAYLSASLADTEYLLEFQIFRGIKLTFVLPLILVGIAFLQRFDIFDGRMDDTDGVLNQLKKIMDMPVKVKTLFVLFLVLVAGVVFVARSGHTSGMPVSAAELKFRAFLEQALYARPRTKELMIGHPAFLMAVMAFWRKWPTMIFFGLVLIATIGQGSMVETFAHMRTPVFMSFMRGIGGIVLGAGIGAIAMMLVQLWQTVISRAKERKSA</sequence>
<feature type="transmembrane region" description="Helical" evidence="1">
    <location>
        <begin position="618"/>
        <end position="640"/>
    </location>
</feature>
<dbReference type="OrthoDB" id="3805529at2"/>
<name>A0A1H4A0N9_SELRU</name>
<feature type="transmembrane region" description="Helical" evidence="1">
    <location>
        <begin position="652"/>
        <end position="672"/>
    </location>
</feature>
<evidence type="ECO:0000256" key="1">
    <source>
        <dbReference type="SAM" id="Phobius"/>
    </source>
</evidence>
<dbReference type="EMBL" id="FNQG01000013">
    <property type="protein sequence ID" value="SEA29546.1"/>
    <property type="molecule type" value="Genomic_DNA"/>
</dbReference>
<dbReference type="Proteomes" id="UP000183469">
    <property type="component" value="Unassembled WGS sequence"/>
</dbReference>
<feature type="transmembrane region" description="Helical" evidence="1">
    <location>
        <begin position="397"/>
        <end position="413"/>
    </location>
</feature>
<dbReference type="RefSeq" id="WP_037353063.1">
    <property type="nucleotide sequence ID" value="NZ_FNQG01000013.1"/>
</dbReference>